<dbReference type="EMBL" id="JABFAC010000007">
    <property type="protein sequence ID" value="MBA0617256.1"/>
    <property type="molecule type" value="Genomic_DNA"/>
</dbReference>
<sequence>MHIDFPKIQLNSSSSTLSAVSSSSSHNLNLSVPSNYASPLRPSSSSSSSSSCQNEICKRLEVVDGNENKIGTGSFNNFILGPVPSKPEVENALAALHNASYNFAFVLWTSYIHGISSSTPEFKWLKPLLDSCHSRGLLCQGLGRVYDGFILLLTEPSVKRLVVSISSDKAVWDAIKNNELVRKLLDLPLPAVENGRPGNSSGEAEPDNDILQWILDFAKAKVTELVLKFQSLLNEVFRSGKREKPNEETRGQLEEEIRSSLILSIVILLIVIVARAARKSGLGRATKKVRQRGDDPSDVGDMAVDRGEEAPVTFKDKLIGWDRNNKGEEDYEDDD</sequence>
<reference evidence="2 3" key="1">
    <citation type="journal article" date="2019" name="Genome Biol. Evol.">
        <title>Insights into the evolution of the New World diploid cottons (Gossypium, subgenus Houzingenia) based on genome sequencing.</title>
        <authorList>
            <person name="Grover C.E."/>
            <person name="Arick M.A. 2nd"/>
            <person name="Thrash A."/>
            <person name="Conover J.L."/>
            <person name="Sanders W.S."/>
            <person name="Peterson D.G."/>
            <person name="Frelichowski J.E."/>
            <person name="Scheffler J.A."/>
            <person name="Scheffler B.E."/>
            <person name="Wendel J.F."/>
        </authorList>
    </citation>
    <scope>NUCLEOTIDE SEQUENCE [LARGE SCALE GENOMIC DNA]</scope>
    <source>
        <strain evidence="2">27</strain>
        <tissue evidence="2">Leaf</tissue>
    </source>
</reference>
<dbReference type="PANTHER" id="PTHR33625">
    <property type="entry name" value="OS08G0179900 PROTEIN"/>
    <property type="match status" value="1"/>
</dbReference>
<dbReference type="AlphaFoldDB" id="A0A7J8RV80"/>
<evidence type="ECO:0000313" key="3">
    <source>
        <dbReference type="Proteomes" id="UP000593561"/>
    </source>
</evidence>
<dbReference type="Proteomes" id="UP000593561">
    <property type="component" value="Unassembled WGS sequence"/>
</dbReference>
<gene>
    <name evidence="2" type="ORF">Godav_026719</name>
</gene>
<feature type="region of interest" description="Disordered" evidence="1">
    <location>
        <begin position="284"/>
        <end position="311"/>
    </location>
</feature>
<comment type="caution">
    <text evidence="2">The sequence shown here is derived from an EMBL/GenBank/DDBJ whole genome shotgun (WGS) entry which is preliminary data.</text>
</comment>
<organism evidence="2 3">
    <name type="scientific">Gossypium davidsonii</name>
    <name type="common">Davidson's cotton</name>
    <name type="synonym">Gossypium klotzschianum subsp. davidsonii</name>
    <dbReference type="NCBI Taxonomy" id="34287"/>
    <lineage>
        <taxon>Eukaryota</taxon>
        <taxon>Viridiplantae</taxon>
        <taxon>Streptophyta</taxon>
        <taxon>Embryophyta</taxon>
        <taxon>Tracheophyta</taxon>
        <taxon>Spermatophyta</taxon>
        <taxon>Magnoliopsida</taxon>
        <taxon>eudicotyledons</taxon>
        <taxon>Gunneridae</taxon>
        <taxon>Pentapetalae</taxon>
        <taxon>rosids</taxon>
        <taxon>malvids</taxon>
        <taxon>Malvales</taxon>
        <taxon>Malvaceae</taxon>
        <taxon>Malvoideae</taxon>
        <taxon>Gossypium</taxon>
    </lineage>
</organism>
<evidence type="ECO:0000313" key="2">
    <source>
        <dbReference type="EMBL" id="MBA0617256.1"/>
    </source>
</evidence>
<evidence type="ECO:0000256" key="1">
    <source>
        <dbReference type="SAM" id="MobiDB-lite"/>
    </source>
</evidence>
<proteinExistence type="predicted"/>
<protein>
    <submittedName>
        <fullName evidence="2">Uncharacterized protein</fullName>
    </submittedName>
</protein>
<keyword evidence="3" id="KW-1185">Reference proteome</keyword>
<name>A0A7J8RV80_GOSDV</name>
<dbReference type="PANTHER" id="PTHR33625:SF2">
    <property type="entry name" value="POST-SET DOMAIN-CONTAINING PROTEIN"/>
    <property type="match status" value="1"/>
</dbReference>
<accession>A0A7J8RV80</accession>